<keyword evidence="8" id="KW-0472">Membrane</keyword>
<evidence type="ECO:0000256" key="11">
    <source>
        <dbReference type="ARBA" id="ARBA00047906"/>
    </source>
</evidence>
<dbReference type="GO" id="GO:0047184">
    <property type="term" value="F:1-acylglycerophosphocholine O-acyltransferase activity"/>
    <property type="evidence" value="ECO:0007669"/>
    <property type="project" value="TreeGrafter"/>
</dbReference>
<name>A0A139ACB8_GONPJ</name>
<evidence type="ECO:0000256" key="1">
    <source>
        <dbReference type="ARBA" id="ARBA00004137"/>
    </source>
</evidence>
<feature type="compositionally biased region" description="Basic and acidic residues" evidence="13">
    <location>
        <begin position="328"/>
        <end position="339"/>
    </location>
</feature>
<dbReference type="InterPro" id="IPR000872">
    <property type="entry name" value="Tafazzin"/>
</dbReference>
<dbReference type="InterPro" id="IPR002123">
    <property type="entry name" value="Plipid/glycerol_acylTrfase"/>
</dbReference>
<sequence>MAPITSAWTRPALSTGSHQSLGSSPAMIPSSIPNLTGSTTGSRNLDGPLPFSLVSSFLMFAVMGVTKAWAFNPFLTRSFCVKGNREFTELVRQLSKSNRQSYARNEGMRPLITYSNHVATVDDPITWSTLPISLIANNRTSRWVPSTREIVFNTPLKSWFFGNGQSICIDRGGGIWQEGMNASIEKLKRGGWIHIFPEGKINQHTKIARFKWGISRLLHEVLHLNPTIVPIYVRGMEQVVPLDPVTRNTYSPVRDRDLLVAFGNPVDGAEVVRLSGTDRRVDHSTAGLKENERDSSLTKTVSDEVSHLDSFGLPMYSPLDVSSPPDEGSPHHHPSDSLRSRIQRSLTTDTLRTKLVELQRNAESWWEEELKKRGKWQRKGVLDVTKFRVD</sequence>
<evidence type="ECO:0000256" key="8">
    <source>
        <dbReference type="ARBA" id="ARBA00023136"/>
    </source>
</evidence>
<keyword evidence="16" id="KW-1185">Reference proteome</keyword>
<evidence type="ECO:0000313" key="16">
    <source>
        <dbReference type="Proteomes" id="UP000070544"/>
    </source>
</evidence>
<reference evidence="15 16" key="1">
    <citation type="journal article" date="2015" name="Genome Biol. Evol.">
        <title>Phylogenomic analyses indicate that early fungi evolved digesting cell walls of algal ancestors of land plants.</title>
        <authorList>
            <person name="Chang Y."/>
            <person name="Wang S."/>
            <person name="Sekimoto S."/>
            <person name="Aerts A.L."/>
            <person name="Choi C."/>
            <person name="Clum A."/>
            <person name="LaButti K.M."/>
            <person name="Lindquist E.A."/>
            <person name="Yee Ngan C."/>
            <person name="Ohm R.A."/>
            <person name="Salamov A.A."/>
            <person name="Grigoriev I.V."/>
            <person name="Spatafora J.W."/>
            <person name="Berbee M.L."/>
        </authorList>
    </citation>
    <scope>NUCLEOTIDE SEQUENCE [LARGE SCALE GENOMIC DNA]</scope>
    <source>
        <strain evidence="15 16">JEL478</strain>
    </source>
</reference>
<dbReference type="EMBL" id="KQ965769">
    <property type="protein sequence ID" value="KXS14451.1"/>
    <property type="molecule type" value="Genomic_DNA"/>
</dbReference>
<evidence type="ECO:0000256" key="2">
    <source>
        <dbReference type="ARBA" id="ARBA00010524"/>
    </source>
</evidence>
<evidence type="ECO:0000256" key="3">
    <source>
        <dbReference type="ARBA" id="ARBA00022679"/>
    </source>
</evidence>
<dbReference type="SMART" id="SM00563">
    <property type="entry name" value="PlsC"/>
    <property type="match status" value="1"/>
</dbReference>
<keyword evidence="3" id="KW-0808">Transferase</keyword>
<feature type="domain" description="Phospholipid/glycerol acyltransferase" evidence="14">
    <location>
        <begin position="111"/>
        <end position="236"/>
    </location>
</feature>
<feature type="region of interest" description="Disordered" evidence="13">
    <location>
        <begin position="1"/>
        <end position="26"/>
    </location>
</feature>
<gene>
    <name evidence="15" type="ORF">M427DRAFT_57629</name>
</gene>
<dbReference type="Proteomes" id="UP000070544">
    <property type="component" value="Unassembled WGS sequence"/>
</dbReference>
<dbReference type="PRINTS" id="PR00979">
    <property type="entry name" value="TAFAZZIN"/>
</dbReference>
<evidence type="ECO:0000256" key="12">
    <source>
        <dbReference type="RuleBase" id="RU365062"/>
    </source>
</evidence>
<feature type="region of interest" description="Disordered" evidence="13">
    <location>
        <begin position="316"/>
        <end position="344"/>
    </location>
</feature>
<dbReference type="PANTHER" id="PTHR12497">
    <property type="entry name" value="TAZ PROTEIN TAFAZZIN"/>
    <property type="match status" value="1"/>
</dbReference>
<feature type="region of interest" description="Disordered" evidence="13">
    <location>
        <begin position="282"/>
        <end position="301"/>
    </location>
</feature>
<evidence type="ECO:0000313" key="15">
    <source>
        <dbReference type="EMBL" id="KXS14451.1"/>
    </source>
</evidence>
<evidence type="ECO:0000256" key="4">
    <source>
        <dbReference type="ARBA" id="ARBA00022787"/>
    </source>
</evidence>
<keyword evidence="6" id="KW-0443">Lipid metabolism</keyword>
<keyword evidence="9" id="KW-0012">Acyltransferase</keyword>
<dbReference type="SUPFAM" id="SSF69593">
    <property type="entry name" value="Glycerol-3-phosphate (1)-acyltransferase"/>
    <property type="match status" value="1"/>
</dbReference>
<dbReference type="PANTHER" id="PTHR12497:SF0">
    <property type="entry name" value="TAFAZZIN"/>
    <property type="match status" value="1"/>
</dbReference>
<evidence type="ECO:0000256" key="13">
    <source>
        <dbReference type="SAM" id="MobiDB-lite"/>
    </source>
</evidence>
<evidence type="ECO:0000256" key="7">
    <source>
        <dbReference type="ARBA" id="ARBA00023128"/>
    </source>
</evidence>
<feature type="compositionally biased region" description="Polar residues" evidence="13">
    <location>
        <begin position="1"/>
        <end position="23"/>
    </location>
</feature>
<evidence type="ECO:0000256" key="6">
    <source>
        <dbReference type="ARBA" id="ARBA00023098"/>
    </source>
</evidence>
<keyword evidence="7" id="KW-0496">Mitochondrion</keyword>
<dbReference type="GO" id="GO:0005743">
    <property type="term" value="C:mitochondrial inner membrane"/>
    <property type="evidence" value="ECO:0007669"/>
    <property type="project" value="UniProtKB-SubCell"/>
</dbReference>
<accession>A0A139ACB8</accession>
<protein>
    <recommendedName>
        <fullName evidence="12">Tafazzin family protein</fullName>
    </recommendedName>
</protein>
<keyword evidence="4" id="KW-1000">Mitochondrion outer membrane</keyword>
<comment type="subcellular location">
    <subcellularLocation>
        <location evidence="1">Mitochondrion inner membrane</location>
        <topology evidence="1">Peripheral membrane protein</topology>
        <orientation evidence="1">Intermembrane side</orientation>
    </subcellularLocation>
    <subcellularLocation>
        <location evidence="10">Mitochondrion outer membrane</location>
        <topology evidence="10">Peripheral membrane protein</topology>
        <orientation evidence="10">Intermembrane side</orientation>
    </subcellularLocation>
</comment>
<dbReference type="Pfam" id="PF01553">
    <property type="entry name" value="Acyltransferase"/>
    <property type="match status" value="1"/>
</dbReference>
<dbReference type="GO" id="GO:0005741">
    <property type="term" value="C:mitochondrial outer membrane"/>
    <property type="evidence" value="ECO:0007669"/>
    <property type="project" value="UniProtKB-SubCell"/>
</dbReference>
<dbReference type="STRING" id="1344416.A0A139ACB8"/>
<dbReference type="GO" id="GO:0007007">
    <property type="term" value="P:inner mitochondrial membrane organization"/>
    <property type="evidence" value="ECO:0007669"/>
    <property type="project" value="TreeGrafter"/>
</dbReference>
<dbReference type="GO" id="GO:0035965">
    <property type="term" value="P:cardiolipin acyl-chain remodeling"/>
    <property type="evidence" value="ECO:0007669"/>
    <property type="project" value="TreeGrafter"/>
</dbReference>
<comment type="catalytic activity">
    <reaction evidence="11">
        <text>1'-[1,2-diacyl-sn-glycero-3-phospho],3'-[1-acyl-sn-glycero-3-phospho]-glycerol + a 1,2-diacyl-sn-glycero-3-phosphocholine = a cardiolipin + a 1-acyl-sn-glycero-3-phosphocholine</text>
        <dbReference type="Rhea" id="RHEA:33731"/>
        <dbReference type="ChEBI" id="CHEBI:57643"/>
        <dbReference type="ChEBI" id="CHEBI:58168"/>
        <dbReference type="ChEBI" id="CHEBI:62237"/>
        <dbReference type="ChEBI" id="CHEBI:64743"/>
    </reaction>
    <physiologicalReaction direction="left-to-right" evidence="11">
        <dbReference type="Rhea" id="RHEA:33732"/>
    </physiologicalReaction>
    <physiologicalReaction direction="right-to-left" evidence="11">
        <dbReference type="Rhea" id="RHEA:33733"/>
    </physiologicalReaction>
</comment>
<dbReference type="AlphaFoldDB" id="A0A139ACB8"/>
<proteinExistence type="inferred from homology"/>
<evidence type="ECO:0000256" key="9">
    <source>
        <dbReference type="ARBA" id="ARBA00023315"/>
    </source>
</evidence>
<organism evidence="15 16">
    <name type="scientific">Gonapodya prolifera (strain JEL478)</name>
    <name type="common">Monoblepharis prolifera</name>
    <dbReference type="NCBI Taxonomy" id="1344416"/>
    <lineage>
        <taxon>Eukaryota</taxon>
        <taxon>Fungi</taxon>
        <taxon>Fungi incertae sedis</taxon>
        <taxon>Chytridiomycota</taxon>
        <taxon>Chytridiomycota incertae sedis</taxon>
        <taxon>Monoblepharidomycetes</taxon>
        <taxon>Monoblepharidales</taxon>
        <taxon>Gonapodyaceae</taxon>
        <taxon>Gonapodya</taxon>
    </lineage>
</organism>
<keyword evidence="5" id="KW-0999">Mitochondrion inner membrane</keyword>
<evidence type="ECO:0000256" key="5">
    <source>
        <dbReference type="ARBA" id="ARBA00022792"/>
    </source>
</evidence>
<comment type="similarity">
    <text evidence="2 12">Belongs to the taffazin family.</text>
</comment>
<evidence type="ECO:0000259" key="14">
    <source>
        <dbReference type="SMART" id="SM00563"/>
    </source>
</evidence>
<evidence type="ECO:0000256" key="10">
    <source>
        <dbReference type="ARBA" id="ARBA00024323"/>
    </source>
</evidence>
<dbReference type="OrthoDB" id="193467at2759"/>
<dbReference type="CDD" id="cd07989">
    <property type="entry name" value="LPLAT_AGPAT-like"/>
    <property type="match status" value="1"/>
</dbReference>